<dbReference type="PANTHER" id="PTHR18968:SF166">
    <property type="entry name" value="2-HYDROXYACYL-COA LYASE 2"/>
    <property type="match status" value="1"/>
</dbReference>
<dbReference type="CDD" id="cd07035">
    <property type="entry name" value="TPP_PYR_POX_like"/>
    <property type="match status" value="1"/>
</dbReference>
<feature type="domain" description="Thiamine pyrophosphate enzyme N-terminal TPP-binding" evidence="5">
    <location>
        <begin position="1"/>
        <end position="117"/>
    </location>
</feature>
<dbReference type="Gene3D" id="3.40.50.970">
    <property type="match status" value="2"/>
</dbReference>
<sequence>MRGADLLVRTLALAGVRHIYALSGNQIMPVFDACLEAGVTLTHTRHEAGAVYMAEAHAQLTRGIGVALVTAGAGIGNATGAILSARASETPVLILSGDSPVGQDGKGAFQEFDQAAMTAPLTKLSRRIRTVEEMGSAVAEAIALALSGRPGPVHLALPFDLVNAGTGMDPVRVVLPEPVTPELPQIAEAVRAAARPLVILGPALNATRAPGLAGRLADALGAPVLAMESPRGLRDPSLGALGTVFAEADLILSLGKQADFTTGFGAGGDWIVVDPDAPARDMARRNLGERLRRVVAADAAAMAQALASGQGADPRPDWRARVEGLTARRPDLPAPGARLSSASLCAALQARIATLPDPVVISDGGEFGQWAQALTRGAARVVNGVSGAIGGGLPYAMAAARACSGRPVIAFVGDGTVGFLLSEFETAAREGLPFVLIVGNDRRWNAEHQIQLRDYGNARLIGCELSDARYDLAAAALGAHGEHVTRPEDLGPALDRALASGKPACLNVEMDGLPAPTVTGP</sequence>
<proteinExistence type="inferred from homology"/>
<evidence type="ECO:0000259" key="5">
    <source>
        <dbReference type="Pfam" id="PF02776"/>
    </source>
</evidence>
<dbReference type="Gene3D" id="3.40.50.1220">
    <property type="entry name" value="TPP-binding domain"/>
    <property type="match status" value="1"/>
</dbReference>
<gene>
    <name evidence="6" type="ORF">HMH01_11035</name>
</gene>
<dbReference type="GO" id="GO:0009099">
    <property type="term" value="P:L-valine biosynthetic process"/>
    <property type="evidence" value="ECO:0007669"/>
    <property type="project" value="TreeGrafter"/>
</dbReference>
<evidence type="ECO:0000256" key="1">
    <source>
        <dbReference type="ARBA" id="ARBA00001964"/>
    </source>
</evidence>
<dbReference type="EMBL" id="JABFBC010000002">
    <property type="protein sequence ID" value="NNU80970.1"/>
    <property type="molecule type" value="Genomic_DNA"/>
</dbReference>
<dbReference type="Pfam" id="PF02776">
    <property type="entry name" value="TPP_enzyme_N"/>
    <property type="match status" value="1"/>
</dbReference>
<dbReference type="PANTHER" id="PTHR18968">
    <property type="entry name" value="THIAMINE PYROPHOSPHATE ENZYMES"/>
    <property type="match status" value="1"/>
</dbReference>
<dbReference type="AlphaFoldDB" id="A0A849L426"/>
<dbReference type="InterPro" id="IPR045229">
    <property type="entry name" value="TPP_enz"/>
</dbReference>
<dbReference type="Pfam" id="PF02775">
    <property type="entry name" value="TPP_enzyme_C"/>
    <property type="match status" value="1"/>
</dbReference>
<keyword evidence="7" id="KW-1185">Reference proteome</keyword>
<evidence type="ECO:0000256" key="3">
    <source>
        <dbReference type="ARBA" id="ARBA00023052"/>
    </source>
</evidence>
<dbReference type="InterPro" id="IPR011766">
    <property type="entry name" value="TPP_enzyme_TPP-bd"/>
</dbReference>
<name>A0A849L426_9RHOB</name>
<organism evidence="6 7">
    <name type="scientific">Halovulum dunhuangense</name>
    <dbReference type="NCBI Taxonomy" id="1505036"/>
    <lineage>
        <taxon>Bacteria</taxon>
        <taxon>Pseudomonadati</taxon>
        <taxon>Pseudomonadota</taxon>
        <taxon>Alphaproteobacteria</taxon>
        <taxon>Rhodobacterales</taxon>
        <taxon>Paracoccaceae</taxon>
        <taxon>Halovulum</taxon>
    </lineage>
</organism>
<dbReference type="SUPFAM" id="SSF52518">
    <property type="entry name" value="Thiamin diphosphate-binding fold (THDP-binding)"/>
    <property type="match status" value="2"/>
</dbReference>
<dbReference type="FunFam" id="3.40.50.970:FF:000007">
    <property type="entry name" value="Acetolactate synthase"/>
    <property type="match status" value="1"/>
</dbReference>
<dbReference type="RefSeq" id="WP_171325503.1">
    <property type="nucleotide sequence ID" value="NZ_JABFBC010000002.1"/>
</dbReference>
<evidence type="ECO:0000313" key="7">
    <source>
        <dbReference type="Proteomes" id="UP000572377"/>
    </source>
</evidence>
<comment type="similarity">
    <text evidence="2">Belongs to the TPP enzyme family.</text>
</comment>
<feature type="domain" description="Thiamine pyrophosphate enzyme TPP-binding" evidence="4">
    <location>
        <begin position="364"/>
        <end position="508"/>
    </location>
</feature>
<accession>A0A849L426</accession>
<dbReference type="GO" id="GO:0030976">
    <property type="term" value="F:thiamine pyrophosphate binding"/>
    <property type="evidence" value="ECO:0007669"/>
    <property type="project" value="InterPro"/>
</dbReference>
<dbReference type="GO" id="GO:0005948">
    <property type="term" value="C:acetolactate synthase complex"/>
    <property type="evidence" value="ECO:0007669"/>
    <property type="project" value="TreeGrafter"/>
</dbReference>
<dbReference type="InterPro" id="IPR012001">
    <property type="entry name" value="Thiamin_PyroP_enz_TPP-bd_dom"/>
</dbReference>
<protein>
    <submittedName>
        <fullName evidence="6">Thiamine pyrophosphate-binding protein</fullName>
    </submittedName>
</protein>
<dbReference type="GO" id="GO:0050660">
    <property type="term" value="F:flavin adenine dinucleotide binding"/>
    <property type="evidence" value="ECO:0007669"/>
    <property type="project" value="TreeGrafter"/>
</dbReference>
<comment type="cofactor">
    <cofactor evidence="1">
        <name>thiamine diphosphate</name>
        <dbReference type="ChEBI" id="CHEBI:58937"/>
    </cofactor>
</comment>
<dbReference type="Proteomes" id="UP000572377">
    <property type="component" value="Unassembled WGS sequence"/>
</dbReference>
<evidence type="ECO:0000259" key="4">
    <source>
        <dbReference type="Pfam" id="PF02775"/>
    </source>
</evidence>
<dbReference type="InterPro" id="IPR029061">
    <property type="entry name" value="THDP-binding"/>
</dbReference>
<dbReference type="GO" id="GO:0003984">
    <property type="term" value="F:acetolactate synthase activity"/>
    <property type="evidence" value="ECO:0007669"/>
    <property type="project" value="TreeGrafter"/>
</dbReference>
<dbReference type="GO" id="GO:0009097">
    <property type="term" value="P:isoleucine biosynthetic process"/>
    <property type="evidence" value="ECO:0007669"/>
    <property type="project" value="TreeGrafter"/>
</dbReference>
<comment type="caution">
    <text evidence="6">The sequence shown here is derived from an EMBL/GenBank/DDBJ whole genome shotgun (WGS) entry which is preliminary data.</text>
</comment>
<keyword evidence="3" id="KW-0786">Thiamine pyrophosphate</keyword>
<evidence type="ECO:0000313" key="6">
    <source>
        <dbReference type="EMBL" id="NNU80970.1"/>
    </source>
</evidence>
<reference evidence="6 7" key="1">
    <citation type="submission" date="2020-05" db="EMBL/GenBank/DDBJ databases">
        <title>Gimesia benthica sp. nov., a novel planctomycete isolated from a deep-sea water sample of the Northwest Indian Ocean.</title>
        <authorList>
            <person name="Wang J."/>
            <person name="Ruan C."/>
            <person name="Song L."/>
            <person name="Zhu Y."/>
            <person name="Li A."/>
            <person name="Zheng X."/>
            <person name="Wang L."/>
            <person name="Lu Z."/>
            <person name="Huang Y."/>
            <person name="Du W."/>
            <person name="Zhou Y."/>
            <person name="Huang L."/>
            <person name="Dai X."/>
        </authorList>
    </citation>
    <scope>NUCLEOTIDE SEQUENCE [LARGE SCALE GENOMIC DNA]</scope>
    <source>
        <strain evidence="6 7">YYQ-30</strain>
    </source>
</reference>
<dbReference type="InterPro" id="IPR029035">
    <property type="entry name" value="DHS-like_NAD/FAD-binding_dom"/>
</dbReference>
<dbReference type="SUPFAM" id="SSF52467">
    <property type="entry name" value="DHS-like NAD/FAD-binding domain"/>
    <property type="match status" value="1"/>
</dbReference>
<evidence type="ECO:0000256" key="2">
    <source>
        <dbReference type="ARBA" id="ARBA00007812"/>
    </source>
</evidence>